<dbReference type="Proteomes" id="UP000661077">
    <property type="component" value="Unassembled WGS sequence"/>
</dbReference>
<keyword evidence="2" id="KW-1185">Reference proteome</keyword>
<reference evidence="1 2" key="1">
    <citation type="journal article" date="2021" name="Int. J. Syst. Evol. Microbiol.">
        <title>Steroidobacter gossypii sp. nov., isolated from soil of cotton cropping field.</title>
        <authorList>
            <person name="Huang R."/>
            <person name="Yang S."/>
            <person name="Zhen C."/>
            <person name="Liu W."/>
        </authorList>
    </citation>
    <scope>NUCLEOTIDE SEQUENCE [LARGE SCALE GENOMIC DNA]</scope>
    <source>
        <strain evidence="1 2">S1-65</strain>
    </source>
</reference>
<comment type="caution">
    <text evidence="1">The sequence shown here is derived from an EMBL/GenBank/DDBJ whole genome shotgun (WGS) entry which is preliminary data.</text>
</comment>
<proteinExistence type="predicted"/>
<gene>
    <name evidence="1" type="ORF">JM946_09530</name>
</gene>
<dbReference type="EMBL" id="JAEVLS010000002">
    <property type="protein sequence ID" value="MBM0104991.1"/>
    <property type="molecule type" value="Genomic_DNA"/>
</dbReference>
<accession>A0ABS1WVI6</accession>
<name>A0ABS1WVI6_9GAMM</name>
<evidence type="ECO:0000313" key="1">
    <source>
        <dbReference type="EMBL" id="MBM0104991.1"/>
    </source>
</evidence>
<organism evidence="1 2">
    <name type="scientific">Steroidobacter gossypii</name>
    <dbReference type="NCBI Taxonomy" id="2805490"/>
    <lineage>
        <taxon>Bacteria</taxon>
        <taxon>Pseudomonadati</taxon>
        <taxon>Pseudomonadota</taxon>
        <taxon>Gammaproteobacteria</taxon>
        <taxon>Steroidobacterales</taxon>
        <taxon>Steroidobacteraceae</taxon>
        <taxon>Steroidobacter</taxon>
    </lineage>
</organism>
<protein>
    <submittedName>
        <fullName evidence="1">Uncharacterized protein</fullName>
    </submittedName>
</protein>
<evidence type="ECO:0000313" key="2">
    <source>
        <dbReference type="Proteomes" id="UP000661077"/>
    </source>
</evidence>
<sequence length="64" mass="7095">MVDLFTCLGENIVELQFDVIAARDEASSPFAGQRSQQAIFGTNNHDTRYSGEVFRSVRQPTCGL</sequence>